<dbReference type="Gene3D" id="3.20.20.80">
    <property type="entry name" value="Glycosidases"/>
    <property type="match status" value="1"/>
</dbReference>
<dbReference type="InterPro" id="IPR036366">
    <property type="entry name" value="PGBDSf"/>
</dbReference>
<dbReference type="InterPro" id="IPR017853">
    <property type="entry name" value="GH"/>
</dbReference>
<name>A0A239FSD9_9ACTN</name>
<sequence>MPINTAVEAVQHWVNTTYAEVSDYVPIAEDGSPGQQTMFALTRALQHELGITALADNFGSTTLAKLTAHGPIGPSETNANLIKIVQGGATCKGYDPGALNGVFGTATAGAVAALMTDAGLADRIDGTVAPKVCKALLSVDAYTLAADGSPQLRAAQQWLNSRYLNRSAFFVLPCDGRRSRNLLTTLIFAVQYEGGLTDAQANGNFGPLTQAGVKAKGLIKAGSSGPWVRLFSAVLTHYPAAQRFTGDFDEALAADARALQTFCHLTENGEGDFPTWASLLISTGDQARPGTAADTIDEVTAARAQTLRAAGYRTIGRYLTNVEGTSLDKKIKPGELATMAANGLSLFPIYQTFADSASYFSWNQGYTDALTAHDVALGHGIDAGAVIYFAVDYDATDTDVTQRVIPHFLGVEAGLRQRGGRYAHGVYGARNVCSRLAAEAFPRWSFVSGITSGWTGNVAYPLPGNWAYDQISTIRIGGGSAGLEIDKCVQRTGTDAGEPAFGSAATPLADYLDWLDRLHDLAVAYDRGAPAERVLEYLRAGRYDNWQNRRLAGGTDAGFIAHVDATGLARVRTYRDPVAGVDVDVSRFGSATLALLRAPAQAVPGRGDFAGWGGDLIAFYGGWRFTEPATPARDYCAAKLATSEIPAALDLAGLVADVDAYHAATALAAGGTLGGHLRATDRGTRYLRFYRGRFGSDPNAAATAAQSILVGTGDNILTAARALLLRGLADPPTSVDEQLRQFCRGFADRLATLAETEQLQLKRREVS</sequence>
<evidence type="ECO:0000259" key="1">
    <source>
        <dbReference type="Pfam" id="PF08924"/>
    </source>
</evidence>
<dbReference type="Gene3D" id="1.10.101.10">
    <property type="entry name" value="PGBD-like superfamily/PGBD"/>
    <property type="match status" value="1"/>
</dbReference>
<accession>A0A239FSD9</accession>
<dbReference type="InterPro" id="IPR015020">
    <property type="entry name" value="Rv2525c-like_Glyco_Hydro-like"/>
</dbReference>
<evidence type="ECO:0000313" key="3">
    <source>
        <dbReference type="Proteomes" id="UP000198415"/>
    </source>
</evidence>
<organism evidence="2 3">
    <name type="scientific">Actinoplanes regularis</name>
    <dbReference type="NCBI Taxonomy" id="52697"/>
    <lineage>
        <taxon>Bacteria</taxon>
        <taxon>Bacillati</taxon>
        <taxon>Actinomycetota</taxon>
        <taxon>Actinomycetes</taxon>
        <taxon>Micromonosporales</taxon>
        <taxon>Micromonosporaceae</taxon>
        <taxon>Actinoplanes</taxon>
    </lineage>
</organism>
<dbReference type="RefSeq" id="WP_239138702.1">
    <property type="nucleotide sequence ID" value="NZ_BOMU01000086.1"/>
</dbReference>
<dbReference type="EMBL" id="FZNR01000019">
    <property type="protein sequence ID" value="SNS59780.1"/>
    <property type="molecule type" value="Genomic_DNA"/>
</dbReference>
<keyword evidence="3" id="KW-1185">Reference proteome</keyword>
<dbReference type="SUPFAM" id="SSF51445">
    <property type="entry name" value="(Trans)glycosidases"/>
    <property type="match status" value="1"/>
</dbReference>
<feature type="domain" description="Rv2525c-like glycoside hydrolase-like" evidence="1">
    <location>
        <begin position="305"/>
        <end position="486"/>
    </location>
</feature>
<dbReference type="CDD" id="cd06418">
    <property type="entry name" value="GH25_BacA-like"/>
    <property type="match status" value="1"/>
</dbReference>
<dbReference type="Proteomes" id="UP000198415">
    <property type="component" value="Unassembled WGS sequence"/>
</dbReference>
<protein>
    <recommendedName>
        <fullName evidence="1">Rv2525c-like glycoside hydrolase-like domain-containing protein</fullName>
    </recommendedName>
</protein>
<gene>
    <name evidence="2" type="ORF">SAMN06264365_11929</name>
</gene>
<evidence type="ECO:0000313" key="2">
    <source>
        <dbReference type="EMBL" id="SNS59780.1"/>
    </source>
</evidence>
<proteinExistence type="predicted"/>
<dbReference type="Pfam" id="PF08924">
    <property type="entry name" value="Rv2525c_GlyHyd-like"/>
    <property type="match status" value="1"/>
</dbReference>
<dbReference type="AlphaFoldDB" id="A0A239FSD9"/>
<reference evidence="2 3" key="1">
    <citation type="submission" date="2017-06" db="EMBL/GenBank/DDBJ databases">
        <authorList>
            <person name="Kim H.J."/>
            <person name="Triplett B.A."/>
        </authorList>
    </citation>
    <scope>NUCLEOTIDE SEQUENCE [LARGE SCALE GENOMIC DNA]</scope>
    <source>
        <strain evidence="2 3">DSM 43151</strain>
    </source>
</reference>